<protein>
    <submittedName>
        <fullName evidence="1">Uncharacterized protein</fullName>
    </submittedName>
</protein>
<proteinExistence type="predicted"/>
<accession>A0A151AAL1</accession>
<organism evidence="1 2">
    <name type="scientific">Halalkalicoccus paucihalophilus</name>
    <dbReference type="NCBI Taxonomy" id="1008153"/>
    <lineage>
        <taxon>Archaea</taxon>
        <taxon>Methanobacteriati</taxon>
        <taxon>Methanobacteriota</taxon>
        <taxon>Stenosarchaea group</taxon>
        <taxon>Halobacteria</taxon>
        <taxon>Halobacteriales</taxon>
        <taxon>Halococcaceae</taxon>
        <taxon>Halalkalicoccus</taxon>
    </lineage>
</organism>
<dbReference type="PATRIC" id="fig|1008153.3.peg.3165"/>
<keyword evidence="2" id="KW-1185">Reference proteome</keyword>
<evidence type="ECO:0000313" key="2">
    <source>
        <dbReference type="Proteomes" id="UP000075321"/>
    </source>
</evidence>
<dbReference type="AlphaFoldDB" id="A0A151AAL1"/>
<dbReference type="EMBL" id="LTAZ01000012">
    <property type="protein sequence ID" value="KYH24675.1"/>
    <property type="molecule type" value="Genomic_DNA"/>
</dbReference>
<name>A0A151AAL1_9EURY</name>
<dbReference type="Proteomes" id="UP000075321">
    <property type="component" value="Unassembled WGS sequence"/>
</dbReference>
<reference evidence="1 2" key="1">
    <citation type="submission" date="2016-02" db="EMBL/GenBank/DDBJ databases">
        <title>Genome sequence of Halalkalicoccus paucihalophilus DSM 24557.</title>
        <authorList>
            <person name="Poehlein A."/>
            <person name="Daniel R."/>
        </authorList>
    </citation>
    <scope>NUCLEOTIDE SEQUENCE [LARGE SCALE GENOMIC DNA]</scope>
    <source>
        <strain evidence="1 2">DSM 24557</strain>
    </source>
</reference>
<gene>
    <name evidence="1" type="ORF">HAPAU_30510</name>
</gene>
<comment type="caution">
    <text evidence="1">The sequence shown here is derived from an EMBL/GenBank/DDBJ whole genome shotgun (WGS) entry which is preliminary data.</text>
</comment>
<evidence type="ECO:0000313" key="1">
    <source>
        <dbReference type="EMBL" id="KYH24675.1"/>
    </source>
</evidence>
<sequence>MSGGEKLGPYKYRAYRDGDTVRRDYLGKATATYYRSSCLVVATLYSDEWYYSM</sequence>